<keyword evidence="2 7" id="KW-0963">Cytoplasm</keyword>
<evidence type="ECO:0000256" key="9">
    <source>
        <dbReference type="RuleBase" id="RU003567"/>
    </source>
</evidence>
<dbReference type="InterPro" id="IPR018215">
    <property type="entry name" value="ClpP_Ser_AS"/>
</dbReference>
<dbReference type="NCBIfam" id="NF009205">
    <property type="entry name" value="PRK12553.1"/>
    <property type="match status" value="1"/>
</dbReference>
<dbReference type="HAMAP" id="MF_00444">
    <property type="entry name" value="ClpP"/>
    <property type="match status" value="1"/>
</dbReference>
<comment type="subunit">
    <text evidence="7">Fourteen ClpP subunits assemble into 2 heptameric rings which stack back to back to give a disk-like structure with a central cavity, resembling the structure of eukaryotic proteasomes.</text>
</comment>
<feature type="active site" evidence="8">
    <location>
        <position position="98"/>
    </location>
</feature>
<comment type="function">
    <text evidence="7">Cleaves peptides in various proteins in a process that requires ATP hydrolysis. Has a chymotrypsin-like activity. Plays a major role in the degradation of misfolded proteins.</text>
</comment>
<dbReference type="NCBIfam" id="NF001368">
    <property type="entry name" value="PRK00277.1"/>
    <property type="match status" value="1"/>
</dbReference>
<dbReference type="PANTHER" id="PTHR10381">
    <property type="entry name" value="ATP-DEPENDENT CLP PROTEASE PROTEOLYTIC SUBUNIT"/>
    <property type="match status" value="1"/>
</dbReference>
<gene>
    <name evidence="7 10" type="primary">clpP</name>
    <name evidence="10" type="ORF">COU83_02410</name>
</gene>
<comment type="subcellular location">
    <subcellularLocation>
        <location evidence="7">Cytoplasm</location>
    </subcellularLocation>
</comment>
<dbReference type="PROSITE" id="PS00381">
    <property type="entry name" value="CLP_PROTEASE_SER"/>
    <property type="match status" value="1"/>
</dbReference>
<comment type="caution">
    <text evidence="10">The sequence shown here is derived from an EMBL/GenBank/DDBJ whole genome shotgun (WGS) entry which is preliminary data.</text>
</comment>
<dbReference type="Pfam" id="PF00574">
    <property type="entry name" value="CLP_protease"/>
    <property type="match status" value="1"/>
</dbReference>
<dbReference type="InterPro" id="IPR001907">
    <property type="entry name" value="ClpP"/>
</dbReference>
<sequence length="193" mass="21253">MNLIPTVIEKSQEGERAYDIYSRLLKERIIFLGSPITDPVANTVVAQLLFLQSQDPKKDIQLYLNSPGGSVSAGLAIYDTMQYIKPDVSTICIGLAASMGAVLLTAGAKGKRFVLPNAEILLHQVMGGARGQAIEVEISAKHIVKVKERLNHILAKHTGQPFEQIEKDTDRDFYMTGQEAKVYGLIDQIIKTK</sequence>
<dbReference type="GO" id="GO:0004176">
    <property type="term" value="F:ATP-dependent peptidase activity"/>
    <property type="evidence" value="ECO:0007669"/>
    <property type="project" value="InterPro"/>
</dbReference>
<dbReference type="Gene3D" id="3.90.226.10">
    <property type="entry name" value="2-enoyl-CoA Hydratase, Chain A, domain 1"/>
    <property type="match status" value="1"/>
</dbReference>
<dbReference type="InterPro" id="IPR029045">
    <property type="entry name" value="ClpP/crotonase-like_dom_sf"/>
</dbReference>
<organism evidence="10 11">
    <name type="scientific">Candidatus Portnoybacteria bacterium CG10_big_fil_rev_8_21_14_0_10_40_22</name>
    <dbReference type="NCBI Taxonomy" id="1974814"/>
    <lineage>
        <taxon>Bacteria</taxon>
        <taxon>Candidatus Portnoyibacteriota</taxon>
    </lineage>
</organism>
<dbReference type="GO" id="GO:0009368">
    <property type="term" value="C:endopeptidase Clp complex"/>
    <property type="evidence" value="ECO:0007669"/>
    <property type="project" value="TreeGrafter"/>
</dbReference>
<dbReference type="GO" id="GO:0005737">
    <property type="term" value="C:cytoplasm"/>
    <property type="evidence" value="ECO:0007669"/>
    <property type="project" value="UniProtKB-SubCell"/>
</dbReference>
<evidence type="ECO:0000256" key="8">
    <source>
        <dbReference type="PROSITE-ProRule" id="PRU10085"/>
    </source>
</evidence>
<comment type="similarity">
    <text evidence="1 7 9">Belongs to the peptidase S14 family.</text>
</comment>
<accession>A0A2M8KFM1</accession>
<dbReference type="AlphaFoldDB" id="A0A2M8KFM1"/>
<protein>
    <recommendedName>
        <fullName evidence="7 9">ATP-dependent Clp protease proteolytic subunit</fullName>
        <ecNumber evidence="7">3.4.21.92</ecNumber>
    </recommendedName>
    <alternativeName>
        <fullName evidence="7">Endopeptidase Clp</fullName>
    </alternativeName>
</protein>
<dbReference type="CDD" id="cd07017">
    <property type="entry name" value="S14_ClpP_2"/>
    <property type="match status" value="1"/>
</dbReference>
<dbReference type="SUPFAM" id="SSF52096">
    <property type="entry name" value="ClpP/crotonase"/>
    <property type="match status" value="1"/>
</dbReference>
<dbReference type="EMBL" id="PFDY01000063">
    <property type="protein sequence ID" value="PJE58710.1"/>
    <property type="molecule type" value="Genomic_DNA"/>
</dbReference>
<keyword evidence="3 7" id="KW-0645">Protease</keyword>
<dbReference type="FunFam" id="3.90.226.10:FF:000001">
    <property type="entry name" value="ATP-dependent Clp protease proteolytic subunit"/>
    <property type="match status" value="1"/>
</dbReference>
<reference evidence="11" key="1">
    <citation type="submission" date="2017-09" db="EMBL/GenBank/DDBJ databases">
        <title>Depth-based differentiation of microbial function through sediment-hosted aquifers and enrichment of novel symbionts in the deep terrestrial subsurface.</title>
        <authorList>
            <person name="Probst A.J."/>
            <person name="Ladd B."/>
            <person name="Jarett J.K."/>
            <person name="Geller-Mcgrath D.E."/>
            <person name="Sieber C.M.K."/>
            <person name="Emerson J.B."/>
            <person name="Anantharaman K."/>
            <person name="Thomas B.C."/>
            <person name="Malmstrom R."/>
            <person name="Stieglmeier M."/>
            <person name="Klingl A."/>
            <person name="Woyke T."/>
            <person name="Ryan C.M."/>
            <person name="Banfield J.F."/>
        </authorList>
    </citation>
    <scope>NUCLEOTIDE SEQUENCE [LARGE SCALE GENOMIC DNA]</scope>
</reference>
<evidence type="ECO:0000256" key="5">
    <source>
        <dbReference type="ARBA" id="ARBA00022825"/>
    </source>
</evidence>
<evidence type="ECO:0000256" key="6">
    <source>
        <dbReference type="ARBA" id="ARBA00034021"/>
    </source>
</evidence>
<evidence type="ECO:0000256" key="3">
    <source>
        <dbReference type="ARBA" id="ARBA00022670"/>
    </source>
</evidence>
<keyword evidence="4 7" id="KW-0378">Hydrolase</keyword>
<dbReference type="PANTHER" id="PTHR10381:SF70">
    <property type="entry name" value="ATP-DEPENDENT CLP PROTEASE PROTEOLYTIC SUBUNIT"/>
    <property type="match status" value="1"/>
</dbReference>
<comment type="catalytic activity">
    <reaction evidence="6 7 8">
        <text>Hydrolysis of proteins to small peptides in the presence of ATP and magnesium. alpha-casein is the usual test substrate. In the absence of ATP, only oligopeptides shorter than five residues are hydrolyzed (such as succinyl-Leu-Tyr-|-NHMec, and Leu-Tyr-Leu-|-Tyr-Trp, in which cleavage of the -Tyr-|-Leu- and -Tyr-|-Trp bonds also occurs).</text>
        <dbReference type="EC" id="3.4.21.92"/>
    </reaction>
</comment>
<dbReference type="GO" id="GO:0051117">
    <property type="term" value="F:ATPase binding"/>
    <property type="evidence" value="ECO:0007669"/>
    <property type="project" value="TreeGrafter"/>
</dbReference>
<name>A0A2M8KFM1_9BACT</name>
<dbReference type="InterPro" id="IPR023562">
    <property type="entry name" value="ClpP/TepA"/>
</dbReference>
<keyword evidence="5 7" id="KW-0720">Serine protease</keyword>
<dbReference type="GO" id="GO:0004252">
    <property type="term" value="F:serine-type endopeptidase activity"/>
    <property type="evidence" value="ECO:0007669"/>
    <property type="project" value="UniProtKB-UniRule"/>
</dbReference>
<dbReference type="GO" id="GO:0006515">
    <property type="term" value="P:protein quality control for misfolded or incompletely synthesized proteins"/>
    <property type="evidence" value="ECO:0007669"/>
    <property type="project" value="TreeGrafter"/>
</dbReference>
<dbReference type="PRINTS" id="PR00127">
    <property type="entry name" value="CLPPROTEASEP"/>
</dbReference>
<feature type="active site" description="Nucleophile" evidence="7">
    <location>
        <position position="98"/>
    </location>
</feature>
<evidence type="ECO:0000256" key="4">
    <source>
        <dbReference type="ARBA" id="ARBA00022801"/>
    </source>
</evidence>
<evidence type="ECO:0000256" key="2">
    <source>
        <dbReference type="ARBA" id="ARBA00022490"/>
    </source>
</evidence>
<evidence type="ECO:0000256" key="1">
    <source>
        <dbReference type="ARBA" id="ARBA00007039"/>
    </source>
</evidence>
<evidence type="ECO:0000313" key="11">
    <source>
        <dbReference type="Proteomes" id="UP000231347"/>
    </source>
</evidence>
<feature type="active site" evidence="7">
    <location>
        <position position="123"/>
    </location>
</feature>
<evidence type="ECO:0000313" key="10">
    <source>
        <dbReference type="EMBL" id="PJE58710.1"/>
    </source>
</evidence>
<dbReference type="NCBIfam" id="TIGR00493">
    <property type="entry name" value="clpP"/>
    <property type="match status" value="1"/>
</dbReference>
<dbReference type="EC" id="3.4.21.92" evidence="7"/>
<dbReference type="Proteomes" id="UP000231347">
    <property type="component" value="Unassembled WGS sequence"/>
</dbReference>
<evidence type="ECO:0000256" key="7">
    <source>
        <dbReference type="HAMAP-Rule" id="MF_00444"/>
    </source>
</evidence>
<proteinExistence type="inferred from homology"/>